<name>A0AAN7RUW1_MYCAM</name>
<reference evidence="1 2" key="1">
    <citation type="journal article" date="2023" name="J. Hered.">
        <title>Chromosome-level genome of the wood stork (Mycteria americana) provides insight into avian chromosome evolution.</title>
        <authorList>
            <person name="Flamio R. Jr."/>
            <person name="Ramstad K.M."/>
        </authorList>
    </citation>
    <scope>NUCLEOTIDE SEQUENCE [LARGE SCALE GENOMIC DNA]</scope>
    <source>
        <strain evidence="1">JAX WOST 10</strain>
    </source>
</reference>
<protein>
    <submittedName>
        <fullName evidence="1">Uncharacterized protein</fullName>
    </submittedName>
</protein>
<evidence type="ECO:0000313" key="2">
    <source>
        <dbReference type="Proteomes" id="UP001333110"/>
    </source>
</evidence>
<proteinExistence type="predicted"/>
<dbReference type="AlphaFoldDB" id="A0AAN7RUW1"/>
<dbReference type="Proteomes" id="UP001333110">
    <property type="component" value="Unassembled WGS sequence"/>
</dbReference>
<sequence length="157" mass="17691">MSSLALVTIRLREDLINIYKYLRGVRKEDRARLFSVVPSARTRGNGHKLKHRRFPLNMREHCLHCEGDQALAQVAQRGCGVSIPGDTQNPSGHGLGQPALGAIWSYIPTSVQEHHEQVQKQTVTVQSLQRRNYAQKRSALEDESHLTVAGFVTDEIR</sequence>
<organism evidence="1 2">
    <name type="scientific">Mycteria americana</name>
    <name type="common">Wood stork</name>
    <dbReference type="NCBI Taxonomy" id="33587"/>
    <lineage>
        <taxon>Eukaryota</taxon>
        <taxon>Metazoa</taxon>
        <taxon>Chordata</taxon>
        <taxon>Craniata</taxon>
        <taxon>Vertebrata</taxon>
        <taxon>Euteleostomi</taxon>
        <taxon>Archelosauria</taxon>
        <taxon>Archosauria</taxon>
        <taxon>Dinosauria</taxon>
        <taxon>Saurischia</taxon>
        <taxon>Theropoda</taxon>
        <taxon>Coelurosauria</taxon>
        <taxon>Aves</taxon>
        <taxon>Neognathae</taxon>
        <taxon>Neoaves</taxon>
        <taxon>Aequornithes</taxon>
        <taxon>Ciconiiformes</taxon>
        <taxon>Ciconiidae</taxon>
        <taxon>Mycteria</taxon>
    </lineage>
</organism>
<comment type="caution">
    <text evidence="1">The sequence shown here is derived from an EMBL/GenBank/DDBJ whole genome shotgun (WGS) entry which is preliminary data.</text>
</comment>
<gene>
    <name evidence="1" type="ORF">QYF61_003635</name>
</gene>
<dbReference type="EMBL" id="JAUNZN010000007">
    <property type="protein sequence ID" value="KAK4817982.1"/>
    <property type="molecule type" value="Genomic_DNA"/>
</dbReference>
<feature type="non-terminal residue" evidence="1">
    <location>
        <position position="157"/>
    </location>
</feature>
<accession>A0AAN7RUW1</accession>
<keyword evidence="2" id="KW-1185">Reference proteome</keyword>
<evidence type="ECO:0000313" key="1">
    <source>
        <dbReference type="EMBL" id="KAK4817982.1"/>
    </source>
</evidence>